<dbReference type="InterPro" id="IPR004000">
    <property type="entry name" value="Actin"/>
</dbReference>
<dbReference type="PANTHER" id="PTHR42749">
    <property type="entry name" value="CELL SHAPE-DETERMINING PROTEIN MREB"/>
    <property type="match status" value="1"/>
</dbReference>
<comment type="caution">
    <text evidence="5">The sequence shown here is derived from an EMBL/GenBank/DDBJ whole genome shotgun (WGS) entry which is preliminary data.</text>
</comment>
<name>A0ABQ0C841_9PROT</name>
<dbReference type="Pfam" id="PF06723">
    <property type="entry name" value="MreB_Mbl"/>
    <property type="match status" value="1"/>
</dbReference>
<keyword evidence="4" id="KW-0067">ATP-binding</keyword>
<evidence type="ECO:0000256" key="2">
    <source>
        <dbReference type="ARBA" id="ARBA00022490"/>
    </source>
</evidence>
<dbReference type="RefSeq" id="WP_420904766.1">
    <property type="nucleotide sequence ID" value="NZ_BAAFGK010000004.1"/>
</dbReference>
<dbReference type="Proteomes" id="UP001628193">
    <property type="component" value="Unassembled WGS sequence"/>
</dbReference>
<dbReference type="NCBIfam" id="NF040964">
    <property type="entry name" value="MamK"/>
    <property type="match status" value="1"/>
</dbReference>
<dbReference type="EC" id="3.6.1.3" evidence="5"/>
<proteinExistence type="predicted"/>
<keyword evidence="6" id="KW-1185">Reference proteome</keyword>
<dbReference type="CDD" id="cd24009">
    <property type="entry name" value="ASKHA_NBD_MamK"/>
    <property type="match status" value="1"/>
</dbReference>
<dbReference type="InterPro" id="IPR056546">
    <property type="entry name" value="MreB_MamK-like"/>
</dbReference>
<sequence length="345" mass="37340">MTIKKTEGVLLLGIDLGTARTAVMSNRQFRALVHTVVGFPKDIIGVKILNRTQVIGVEAIEKRAILDLYHPLQDGVLKEASEKDLDAAHEILQHVVELAQPKTGERICGIIGVPARASGSDKSQLLKIAKEFMDVAMVVSEPFMVAYGQNRLNNAIILDVGAGTIDICAMRGTVPGPESQMSILKGGNYIDALLETAIRDANPGVQVDRYLAQGIKERHGFVGETQQRVMVPLRIQGKPADVDVTEPLRITCETIVADMVEGIKRMLLQFDPESQSQALANLLLAGGGSRIRGLGPMIESQLRDYGQIRVTLADDPDFAGAEGALKLATELPTEYWDQIGEVIGA</sequence>
<dbReference type="EMBL" id="BAAFGK010000004">
    <property type="protein sequence ID" value="GAB0057057.1"/>
    <property type="molecule type" value="Genomic_DNA"/>
</dbReference>
<keyword evidence="2" id="KW-0963">Cytoplasm</keyword>
<evidence type="ECO:0000256" key="1">
    <source>
        <dbReference type="ARBA" id="ARBA00004496"/>
    </source>
</evidence>
<comment type="subcellular location">
    <subcellularLocation>
        <location evidence="1">Cytoplasm</location>
    </subcellularLocation>
</comment>
<dbReference type="GO" id="GO:0016787">
    <property type="term" value="F:hydrolase activity"/>
    <property type="evidence" value="ECO:0007669"/>
    <property type="project" value="UniProtKB-KW"/>
</dbReference>
<organism evidence="5 6">
    <name type="scientific">Candidatus Magnetaquiglobus chichijimensis</name>
    <dbReference type="NCBI Taxonomy" id="3141448"/>
    <lineage>
        <taxon>Bacteria</taxon>
        <taxon>Pseudomonadati</taxon>
        <taxon>Pseudomonadota</taxon>
        <taxon>Magnetococcia</taxon>
        <taxon>Magnetococcales</taxon>
        <taxon>Candidatus Magnetaquicoccaceae</taxon>
        <taxon>Candidatus Magnetaquiglobus</taxon>
    </lineage>
</organism>
<dbReference type="InterPro" id="IPR043129">
    <property type="entry name" value="ATPase_NBD"/>
</dbReference>
<dbReference type="Gene3D" id="3.30.420.40">
    <property type="match status" value="2"/>
</dbReference>
<gene>
    <name evidence="5" type="primary">mamK</name>
    <name evidence="5" type="ORF">SIID45300_01378</name>
</gene>
<evidence type="ECO:0000256" key="3">
    <source>
        <dbReference type="ARBA" id="ARBA00022741"/>
    </source>
</evidence>
<evidence type="ECO:0000313" key="6">
    <source>
        <dbReference type="Proteomes" id="UP001628193"/>
    </source>
</evidence>
<evidence type="ECO:0000256" key="4">
    <source>
        <dbReference type="ARBA" id="ARBA00022840"/>
    </source>
</evidence>
<protein>
    <submittedName>
        <fullName evidence="5">Magnetosome protein MamK</fullName>
        <ecNumber evidence="5">3.6.1.3</ecNumber>
    </submittedName>
</protein>
<accession>A0ABQ0C841</accession>
<dbReference type="SMART" id="SM00268">
    <property type="entry name" value="ACTIN"/>
    <property type="match status" value="1"/>
</dbReference>
<evidence type="ECO:0000313" key="5">
    <source>
        <dbReference type="EMBL" id="GAB0057057.1"/>
    </source>
</evidence>
<keyword evidence="3" id="KW-0547">Nucleotide-binding</keyword>
<keyword evidence="5" id="KW-0378">Hydrolase</keyword>
<dbReference type="SUPFAM" id="SSF53067">
    <property type="entry name" value="Actin-like ATPase domain"/>
    <property type="match status" value="2"/>
</dbReference>
<dbReference type="PANTHER" id="PTHR42749:SF1">
    <property type="entry name" value="CELL SHAPE-DETERMINING PROTEIN MREB"/>
    <property type="match status" value="1"/>
</dbReference>
<reference evidence="5 6" key="1">
    <citation type="submission" date="2024-09" db="EMBL/GenBank/DDBJ databases">
        <title>Draft genome sequence of Candidatus Magnetaquicoccaceae bacterium FCR-1.</title>
        <authorList>
            <person name="Shimoshige H."/>
            <person name="Shimamura S."/>
            <person name="Taoka A."/>
            <person name="Kobayashi H."/>
            <person name="Maekawa T."/>
        </authorList>
    </citation>
    <scope>NUCLEOTIDE SEQUENCE [LARGE SCALE GENOMIC DNA]</scope>
    <source>
        <strain evidence="5 6">FCR-1</strain>
    </source>
</reference>